<evidence type="ECO:0000256" key="5">
    <source>
        <dbReference type="ARBA" id="ARBA00012464"/>
    </source>
</evidence>
<evidence type="ECO:0000256" key="17">
    <source>
        <dbReference type="ARBA" id="ARBA00048808"/>
    </source>
</evidence>
<keyword evidence="18" id="KW-0963">Cytoplasm</keyword>
<name>A0A8C9GUX0_9PRIM</name>
<evidence type="ECO:0000256" key="8">
    <source>
        <dbReference type="ARBA" id="ARBA00022679"/>
    </source>
</evidence>
<dbReference type="PANTHER" id="PTHR12944:SF2">
    <property type="entry name" value="O-PHOSPHOSERYL-TRNA(SEC) SELENIUM TRANSFERASE"/>
    <property type="match status" value="1"/>
</dbReference>
<evidence type="ECO:0000256" key="4">
    <source>
        <dbReference type="ARBA" id="ARBA00007037"/>
    </source>
</evidence>
<evidence type="ECO:0000256" key="20">
    <source>
        <dbReference type="PIRSR" id="PIRSR017689-50"/>
    </source>
</evidence>
<feature type="binding site" evidence="19">
    <location>
        <position position="82"/>
    </location>
    <ligand>
        <name>pyridoxal 5'-phosphate</name>
        <dbReference type="ChEBI" id="CHEBI:597326"/>
    </ligand>
</feature>
<accession>A0A8C9GUX0</accession>
<keyword evidence="9 18" id="KW-0694">RNA-binding</keyword>
<comment type="subunit">
    <text evidence="13">Homotetramer formed by a catalytic dimer and a non-catalytic dimer serving as a binding platform that orients tRNASec for catalysis. Each tetramer binds the CCA ends of two tRNAs which point to the active sites of the catalytic dimer.</text>
</comment>
<dbReference type="AlphaFoldDB" id="A0A8C9GUX0"/>
<dbReference type="InterPro" id="IPR019872">
    <property type="entry name" value="Sec-tRNA_Se_transferase"/>
</dbReference>
<dbReference type="PANTHER" id="PTHR12944">
    <property type="entry name" value="SOLUBLE LIVER ANTIGEN/LIVER PANCREAS ANTIGEN"/>
    <property type="match status" value="1"/>
</dbReference>
<feature type="modified residue" description="N6-(pyridoxal phosphate)lysine" evidence="20">
    <location>
        <position position="291"/>
    </location>
</feature>
<dbReference type="GO" id="GO:0001717">
    <property type="term" value="P:conversion of seryl-tRNAsec to selenocys-tRNAsec"/>
    <property type="evidence" value="ECO:0007669"/>
    <property type="project" value="UniProtKB-UniRule"/>
</dbReference>
<evidence type="ECO:0000256" key="16">
    <source>
        <dbReference type="ARBA" id="ARBA00032693"/>
    </source>
</evidence>
<keyword evidence="22" id="KW-1185">Reference proteome</keyword>
<evidence type="ECO:0000256" key="14">
    <source>
        <dbReference type="ARBA" id="ARBA00030669"/>
    </source>
</evidence>
<dbReference type="InterPro" id="IPR015424">
    <property type="entry name" value="PyrdxlP-dep_Trfase"/>
</dbReference>
<evidence type="ECO:0000256" key="3">
    <source>
        <dbReference type="ARBA" id="ARBA00004822"/>
    </source>
</evidence>
<dbReference type="PIRSF" id="PIRSF017689">
    <property type="entry name" value="SepSecS"/>
    <property type="match status" value="1"/>
</dbReference>
<comment type="pathway">
    <text evidence="3 18">Aminoacyl-tRNA biosynthesis; selenocysteinyl-tRNA(Sec) biosynthesis; selenocysteinyl-tRNA(Sec) from L-seryl-tRNA(Sec) (archaeal/eukaryal route): step 2/2.</text>
</comment>
<dbReference type="InterPro" id="IPR015421">
    <property type="entry name" value="PyrdxlP-dep_Trfase_major"/>
</dbReference>
<feature type="site" description="May act as a substrate filter by repelling compounds with a negatively charged alpha-carboxylate" evidence="20">
    <location>
        <position position="81"/>
    </location>
</feature>
<dbReference type="InterPro" id="IPR008829">
    <property type="entry name" value="SepSecS/SepCysS"/>
</dbReference>
<dbReference type="Ensembl" id="ENSPTET00000015517.1">
    <property type="protein sequence ID" value="ENSPTEP00000010209.1"/>
    <property type="gene ID" value="ENSPTEG00000011591.1"/>
</dbReference>
<keyword evidence="12 18" id="KW-0711">Selenium</keyword>
<keyword evidence="11 18" id="KW-0648">Protein biosynthesis</keyword>
<dbReference type="Proteomes" id="UP000694416">
    <property type="component" value="Unplaced"/>
</dbReference>
<dbReference type="UniPathway" id="UPA00906">
    <property type="reaction ID" value="UER00898"/>
</dbReference>
<dbReference type="Pfam" id="PF05889">
    <property type="entry name" value="SepSecS"/>
    <property type="match status" value="1"/>
</dbReference>
<sequence length="546" mass="63089">MKESDENENVKKEVQNGVLLESKYSLISKQTLNQKDNVIWNILSSGRVPYEGLNEITIMNILYQISSQNMCNSEKTVKIGERESRIYSAFIRSKYLGFGHGVGRSGNLEDAQPKSAGNAVLAKITTRMVKNLIKRFGIRSCEDVCILPYATGMCLSTCLLYLKNIRKESEYVILSRIDHKTIYKCIDFCNLSCFIVDMIYENDELYTDLHKIENLMKEYNTKVTCVMSITSSYAPRNSDDIIKISHLCKKYNIPHVINNAFGLQCNYLCKEIQKCYDTNGRIDFVIQSCDKNLLLPVNGGIIFSNNKINMKGLKNYYPGRVPIHAYIDIFITLLELGEKKIMELRLKRENNFIWLQNKIKLLCNKYNLSLIKNSKNKISMAINLNELYKYCDKENPRCINLLGSMLFYRNVTGHKVICSPLLIQQEALKKRDTIEISDSTEIKKTETQKDLINDNMSKEKNKETNIMNDILLLNKKNILKIGNKTFPFFGTSYDLYPYSYIAFSCVIGIDKTELQKFVDRLDDTIDYFIKKCQKKNKKEIKKEDAA</sequence>
<evidence type="ECO:0000256" key="10">
    <source>
        <dbReference type="ARBA" id="ARBA00022898"/>
    </source>
</evidence>
<dbReference type="SUPFAM" id="SSF53383">
    <property type="entry name" value="PLP-dependent transferases"/>
    <property type="match status" value="1"/>
</dbReference>
<evidence type="ECO:0000256" key="11">
    <source>
        <dbReference type="ARBA" id="ARBA00022917"/>
    </source>
</evidence>
<evidence type="ECO:0000256" key="9">
    <source>
        <dbReference type="ARBA" id="ARBA00022884"/>
    </source>
</evidence>
<feature type="binding site" evidence="19">
    <location>
        <position position="112"/>
    </location>
    <ligand>
        <name>substrate</name>
    </ligand>
</feature>
<reference evidence="21" key="2">
    <citation type="submission" date="2025-09" db="UniProtKB">
        <authorList>
            <consortium name="Ensembl"/>
        </authorList>
    </citation>
    <scope>IDENTIFICATION</scope>
</reference>
<dbReference type="NCBIfam" id="TIGR03531">
    <property type="entry name" value="selenium_SpcS"/>
    <property type="match status" value="1"/>
</dbReference>
<evidence type="ECO:0000256" key="1">
    <source>
        <dbReference type="ARBA" id="ARBA00001933"/>
    </source>
</evidence>
<dbReference type="Gene3D" id="3.40.640.10">
    <property type="entry name" value="Type I PLP-dependent aspartate aminotransferase-like (Major domain)"/>
    <property type="match status" value="1"/>
</dbReference>
<dbReference type="EC" id="2.9.1.2" evidence="5 18"/>
<evidence type="ECO:0000256" key="12">
    <source>
        <dbReference type="ARBA" id="ARBA00023266"/>
    </source>
</evidence>
<evidence type="ECO:0000256" key="15">
    <source>
        <dbReference type="ARBA" id="ARBA00032048"/>
    </source>
</evidence>
<keyword evidence="7 18" id="KW-0820">tRNA-binding</keyword>
<evidence type="ECO:0000313" key="22">
    <source>
        <dbReference type="Proteomes" id="UP000694416"/>
    </source>
</evidence>
<evidence type="ECO:0000256" key="19">
    <source>
        <dbReference type="PIRSR" id="PIRSR017689-1"/>
    </source>
</evidence>
<feature type="binding site" evidence="19">
    <location>
        <position position="320"/>
    </location>
    <ligand>
        <name>substrate</name>
    </ligand>
</feature>
<comment type="subcellular location">
    <subcellularLocation>
        <location evidence="18">Cytoplasm</location>
    </subcellularLocation>
</comment>
<dbReference type="GO" id="GO:0001514">
    <property type="term" value="P:selenocysteine incorporation"/>
    <property type="evidence" value="ECO:0007669"/>
    <property type="project" value="TreeGrafter"/>
</dbReference>
<evidence type="ECO:0000256" key="6">
    <source>
        <dbReference type="ARBA" id="ARBA00021963"/>
    </source>
</evidence>
<dbReference type="GO" id="GO:0005737">
    <property type="term" value="C:cytoplasm"/>
    <property type="evidence" value="ECO:0007669"/>
    <property type="project" value="UniProtKB-SubCell"/>
</dbReference>
<reference evidence="21" key="1">
    <citation type="submission" date="2025-08" db="UniProtKB">
        <authorList>
            <consortium name="Ensembl"/>
        </authorList>
    </citation>
    <scope>IDENTIFICATION</scope>
</reference>
<organism evidence="21 22">
    <name type="scientific">Piliocolobus tephrosceles</name>
    <name type="common">Ugandan red Colobus</name>
    <dbReference type="NCBI Taxonomy" id="591936"/>
    <lineage>
        <taxon>Eukaryota</taxon>
        <taxon>Metazoa</taxon>
        <taxon>Chordata</taxon>
        <taxon>Craniata</taxon>
        <taxon>Vertebrata</taxon>
        <taxon>Euteleostomi</taxon>
        <taxon>Mammalia</taxon>
        <taxon>Eutheria</taxon>
        <taxon>Euarchontoglires</taxon>
        <taxon>Primates</taxon>
        <taxon>Haplorrhini</taxon>
        <taxon>Catarrhini</taxon>
        <taxon>Cercopithecidae</taxon>
        <taxon>Colobinae</taxon>
        <taxon>Piliocolobus</taxon>
    </lineage>
</organism>
<evidence type="ECO:0000256" key="7">
    <source>
        <dbReference type="ARBA" id="ARBA00022555"/>
    </source>
</evidence>
<evidence type="ECO:0000256" key="2">
    <source>
        <dbReference type="ARBA" id="ARBA00002552"/>
    </source>
</evidence>
<dbReference type="GO" id="GO:0000049">
    <property type="term" value="F:tRNA binding"/>
    <property type="evidence" value="ECO:0007669"/>
    <property type="project" value="UniProtKB-UniRule"/>
</dbReference>
<feature type="binding site" evidence="19">
    <location>
        <position position="409"/>
    </location>
    <ligand>
        <name>tRNA</name>
        <dbReference type="ChEBI" id="CHEBI:17843"/>
    </ligand>
</feature>
<keyword evidence="8 18" id="KW-0808">Transferase</keyword>
<keyword evidence="10 18" id="KW-0663">Pyridoxal phosphate</keyword>
<comment type="cofactor">
    <cofactor evidence="1 18 20">
        <name>pyridoxal 5'-phosphate</name>
        <dbReference type="ChEBI" id="CHEBI:597326"/>
    </cofactor>
</comment>
<evidence type="ECO:0000256" key="13">
    <source>
        <dbReference type="ARBA" id="ARBA00026053"/>
    </source>
</evidence>
<evidence type="ECO:0000313" key="21">
    <source>
        <dbReference type="Ensembl" id="ENSPTEP00000010209.1"/>
    </source>
</evidence>
<protein>
    <recommendedName>
        <fullName evidence="6 18">O-phosphoseryl-tRNA(Sec) selenium transferase</fullName>
        <ecNumber evidence="5 18">2.9.1.2</ecNumber>
    </recommendedName>
    <alternativeName>
        <fullName evidence="14 18">Selenocysteine synthase</fullName>
    </alternativeName>
    <alternativeName>
        <fullName evidence="15 18">Selenocysteinyl-tRNA(Sec) synthase</fullName>
    </alternativeName>
    <alternativeName>
        <fullName evidence="16 18">Sep-tRNA:Sec-tRNA synthase</fullName>
    </alternativeName>
</protein>
<comment type="function">
    <text evidence="2 18">Converts O-phosphoseryl-tRNA(Sec) to selenocysteinyl-tRNA(Sec) required for selenoprotein biosynthesis.</text>
</comment>
<proteinExistence type="inferred from homology"/>
<evidence type="ECO:0000256" key="18">
    <source>
        <dbReference type="PIRNR" id="PIRNR017689"/>
    </source>
</evidence>
<feature type="binding site" evidence="19">
    <location>
        <position position="104"/>
    </location>
    <ligand>
        <name>substrate</name>
    </ligand>
</feature>
<comment type="catalytic activity">
    <reaction evidence="17 18">
        <text>O-phospho-L-seryl-tRNA(Sec) + selenophosphate + H2O = L-selenocysteinyl-tRNA(Sec) + 2 phosphate</text>
        <dbReference type="Rhea" id="RHEA:25041"/>
        <dbReference type="Rhea" id="RHEA-COMP:9743"/>
        <dbReference type="Rhea" id="RHEA-COMP:9947"/>
        <dbReference type="ChEBI" id="CHEBI:15377"/>
        <dbReference type="ChEBI" id="CHEBI:16144"/>
        <dbReference type="ChEBI" id="CHEBI:43474"/>
        <dbReference type="ChEBI" id="CHEBI:78551"/>
        <dbReference type="ChEBI" id="CHEBI:78573"/>
        <dbReference type="EC" id="2.9.1.2"/>
    </reaction>
</comment>
<comment type="similarity">
    <text evidence="4 18">Belongs to the SepSecS family.</text>
</comment>
<dbReference type="GO" id="GO:0098621">
    <property type="term" value="F:O-phosphoseryl-tRNA(Sec) selenium transferase activity"/>
    <property type="evidence" value="ECO:0007669"/>
    <property type="project" value="UniProtKB-EC"/>
</dbReference>
<feature type="binding site" evidence="19">
    <location>
        <position position="105"/>
    </location>
    <ligand>
        <name>substrate</name>
    </ligand>
</feature>